<dbReference type="VEuPathDB" id="FungiDB:NCU08571"/>
<keyword evidence="2" id="KW-1185">Reference proteome</keyword>
<name>Q7SB24_NEUCR</name>
<dbReference type="KEGG" id="ncr:NCU08571"/>
<protein>
    <submittedName>
        <fullName evidence="1">Uncharacterized protein</fullName>
    </submittedName>
</protein>
<evidence type="ECO:0000313" key="1">
    <source>
        <dbReference type="EMBL" id="EAA33597.1"/>
    </source>
</evidence>
<dbReference type="Proteomes" id="UP000001805">
    <property type="component" value="Chromosome 3, Linkage Group III"/>
</dbReference>
<gene>
    <name evidence="1" type="ORF">NCU08571</name>
</gene>
<sequence length="134" mass="15091">MAGLVFVHDRCQRAQAKALQLSGISLFPTIYFYESVIVVDWPMGSELEPALTFRKRTVVMTCEESWRSQSQQSSATLFPPSRQLSARSPILTKFYALQTRCLSRNSGLLGFPVLDLMARDPQSPYLVPTLTMLT</sequence>
<evidence type="ECO:0000313" key="2">
    <source>
        <dbReference type="Proteomes" id="UP000001805"/>
    </source>
</evidence>
<dbReference type="PaxDb" id="5141-EFNCRP00000004639"/>
<dbReference type="EMBL" id="CM002238">
    <property type="protein sequence ID" value="EAA33597.1"/>
    <property type="molecule type" value="Genomic_DNA"/>
</dbReference>
<proteinExistence type="predicted"/>
<dbReference type="AlphaFoldDB" id="Q7SB24"/>
<dbReference type="GeneID" id="3878972"/>
<accession>Q7SB24</accession>
<reference evidence="1 2" key="1">
    <citation type="journal article" date="2003" name="Nature">
        <title>The genome sequence of the filamentous fungus Neurospora crassa.</title>
        <authorList>
            <person name="Galagan J.E."/>
            <person name="Calvo S.E."/>
            <person name="Borkovich K.A."/>
            <person name="Selker E.U."/>
            <person name="Read N.D."/>
            <person name="Jaffe D."/>
            <person name="FitzHugh W."/>
            <person name="Ma L.J."/>
            <person name="Smirnov S."/>
            <person name="Purcell S."/>
            <person name="Rehman B."/>
            <person name="Elkins T."/>
            <person name="Engels R."/>
            <person name="Wang S."/>
            <person name="Nielsen C.B."/>
            <person name="Butler J."/>
            <person name="Endrizzi M."/>
            <person name="Qui D."/>
            <person name="Ianakiev P."/>
            <person name="Bell-Pedersen D."/>
            <person name="Nelson M.A."/>
            <person name="Werner-Washburne M."/>
            <person name="Selitrennikoff C.P."/>
            <person name="Kinsey J.A."/>
            <person name="Braun E.L."/>
            <person name="Zelter A."/>
            <person name="Schulte U."/>
            <person name="Kothe G.O."/>
            <person name="Jedd G."/>
            <person name="Mewes W."/>
            <person name="Staben C."/>
            <person name="Marcotte E."/>
            <person name="Greenberg D."/>
            <person name="Roy A."/>
            <person name="Foley K."/>
            <person name="Naylor J."/>
            <person name="Stange-Thomann N."/>
            <person name="Barrett R."/>
            <person name="Gnerre S."/>
            <person name="Kamal M."/>
            <person name="Kamvysselis M."/>
            <person name="Mauceli E."/>
            <person name="Bielke C."/>
            <person name="Rudd S."/>
            <person name="Frishman D."/>
            <person name="Krystofova S."/>
            <person name="Rasmussen C."/>
            <person name="Metzenberg R.L."/>
            <person name="Perkins D.D."/>
            <person name="Kroken S."/>
            <person name="Cogoni C."/>
            <person name="Macino G."/>
            <person name="Catcheside D."/>
            <person name="Li W."/>
            <person name="Pratt R.J."/>
            <person name="Osmani S.A."/>
            <person name="DeSouza C.P."/>
            <person name="Glass L."/>
            <person name="Orbach M.J."/>
            <person name="Berglund J.A."/>
            <person name="Voelker R."/>
            <person name="Yarden O."/>
            <person name="Plamann M."/>
            <person name="Seiler S."/>
            <person name="Dunlap J."/>
            <person name="Radford A."/>
            <person name="Aramayo R."/>
            <person name="Natvig D.O."/>
            <person name="Alex L.A."/>
            <person name="Mannhaupt G."/>
            <person name="Ebbole D.J."/>
            <person name="Freitag M."/>
            <person name="Paulsen I."/>
            <person name="Sachs M.S."/>
            <person name="Lander E.S."/>
            <person name="Nusbaum C."/>
            <person name="Birren B."/>
        </authorList>
    </citation>
    <scope>NUCLEOTIDE SEQUENCE [LARGE SCALE GENOMIC DNA]</scope>
    <source>
        <strain evidence="2">ATCC 24698 / 74-OR23-1A / CBS 708.71 / DSM 1257 / FGSC 987</strain>
    </source>
</reference>
<dbReference type="InParanoid" id="Q7SB24"/>
<dbReference type="RefSeq" id="XP_962833.1">
    <property type="nucleotide sequence ID" value="XM_957740.1"/>
</dbReference>
<dbReference type="HOGENOM" id="CLU_1896785_0_0_1"/>
<organism evidence="1 2">
    <name type="scientific">Neurospora crassa (strain ATCC 24698 / 74-OR23-1A / CBS 708.71 / DSM 1257 / FGSC 987)</name>
    <dbReference type="NCBI Taxonomy" id="367110"/>
    <lineage>
        <taxon>Eukaryota</taxon>
        <taxon>Fungi</taxon>
        <taxon>Dikarya</taxon>
        <taxon>Ascomycota</taxon>
        <taxon>Pezizomycotina</taxon>
        <taxon>Sordariomycetes</taxon>
        <taxon>Sordariomycetidae</taxon>
        <taxon>Sordariales</taxon>
        <taxon>Sordariaceae</taxon>
        <taxon>Neurospora</taxon>
    </lineage>
</organism>